<proteinExistence type="predicted"/>
<gene>
    <name evidence="2" type="ORF">BHM03_00005326</name>
</gene>
<dbReference type="EMBL" id="KV875534">
    <property type="protein sequence ID" value="RZR71446.1"/>
    <property type="molecule type" value="Genomic_DNA"/>
</dbReference>
<dbReference type="InterPro" id="IPR011989">
    <property type="entry name" value="ARM-like"/>
</dbReference>
<feature type="region of interest" description="Disordered" evidence="1">
    <location>
        <begin position="82"/>
        <end position="128"/>
    </location>
</feature>
<protein>
    <submittedName>
        <fullName evidence="2">Uncharacterized protein</fullName>
    </submittedName>
</protein>
<reference evidence="2" key="1">
    <citation type="journal article" date="2018" name="Data Brief">
        <title>Genome sequence data from 17 accessions of Ensete ventricosum, a staple food crop for millions in Ethiopia.</title>
        <authorList>
            <person name="Yemataw Z."/>
            <person name="Muzemil S."/>
            <person name="Ambachew D."/>
            <person name="Tripathi L."/>
            <person name="Tesfaye K."/>
            <person name="Chala A."/>
            <person name="Farbos A."/>
            <person name="O'Neill P."/>
            <person name="Moore K."/>
            <person name="Grant M."/>
            <person name="Studholme D.J."/>
        </authorList>
    </citation>
    <scope>NUCLEOTIDE SEQUENCE [LARGE SCALE GENOMIC DNA]</scope>
    <source>
        <tissue evidence="2">Leaf</tissue>
    </source>
</reference>
<evidence type="ECO:0000313" key="2">
    <source>
        <dbReference type="EMBL" id="RZR71446.1"/>
    </source>
</evidence>
<dbReference type="SUPFAM" id="SSF48371">
    <property type="entry name" value="ARM repeat"/>
    <property type="match status" value="1"/>
</dbReference>
<accession>A0A445MB38</accession>
<dbReference type="AlphaFoldDB" id="A0A445MB38"/>
<dbReference type="Proteomes" id="UP000290560">
    <property type="component" value="Unassembled WGS sequence"/>
</dbReference>
<dbReference type="Gene3D" id="1.25.10.10">
    <property type="entry name" value="Leucine-rich Repeat Variant"/>
    <property type="match status" value="1"/>
</dbReference>
<name>A0A445MB38_ENSVE</name>
<feature type="compositionally biased region" description="Acidic residues" evidence="1">
    <location>
        <begin position="82"/>
        <end position="114"/>
    </location>
</feature>
<evidence type="ECO:0000256" key="1">
    <source>
        <dbReference type="SAM" id="MobiDB-lite"/>
    </source>
</evidence>
<dbReference type="InterPro" id="IPR016024">
    <property type="entry name" value="ARM-type_fold"/>
</dbReference>
<sequence>MPCVNCRLHDKKVCCLGLTSLLCLPADHFPGEALEHIFKATLDLLVSYKDQVAGTSFCIFLHMWQKLILLLTEAEKLNDAADDMDGFDADEEIEEEDSDKEMGDDTEDGDEVDSLELQKLTAEVGRRM</sequence>
<organism evidence="2">
    <name type="scientific">Ensete ventricosum</name>
    <name type="common">Abyssinian banana</name>
    <name type="synonym">Musa ensete</name>
    <dbReference type="NCBI Taxonomy" id="4639"/>
    <lineage>
        <taxon>Eukaryota</taxon>
        <taxon>Viridiplantae</taxon>
        <taxon>Streptophyta</taxon>
        <taxon>Embryophyta</taxon>
        <taxon>Tracheophyta</taxon>
        <taxon>Spermatophyta</taxon>
        <taxon>Magnoliopsida</taxon>
        <taxon>Liliopsida</taxon>
        <taxon>Zingiberales</taxon>
        <taxon>Musaceae</taxon>
        <taxon>Ensete</taxon>
    </lineage>
</organism>